<dbReference type="STRING" id="426701.SAMN04488098_100287"/>
<accession>A0A1G8VV36</accession>
<protein>
    <submittedName>
        <fullName evidence="1">Uncharacterized protein</fullName>
    </submittedName>
</protein>
<dbReference type="EMBL" id="FNFK01000002">
    <property type="protein sequence ID" value="SDJ69090.1"/>
    <property type="molecule type" value="Genomic_DNA"/>
</dbReference>
<dbReference type="Proteomes" id="UP000199433">
    <property type="component" value="Unassembled WGS sequence"/>
</dbReference>
<dbReference type="AlphaFoldDB" id="A0A1G8VV36"/>
<sequence>MSDLISYELSKEELYELAADTIEYCCDGKFYDEFGEVKGMMFQTAEDTFIELSNDKNIYVHRTIDNITHRIKLSPEAFYSLFILFESMTDNYNDRNKE</sequence>
<gene>
    <name evidence="1" type="ORF">SAMN04488098_100287</name>
</gene>
<proteinExistence type="predicted"/>
<evidence type="ECO:0000313" key="1">
    <source>
        <dbReference type="EMBL" id="SDJ69090.1"/>
    </source>
</evidence>
<reference evidence="2" key="1">
    <citation type="submission" date="2016-10" db="EMBL/GenBank/DDBJ databases">
        <authorList>
            <person name="Varghese N."/>
            <person name="Submissions S."/>
        </authorList>
    </citation>
    <scope>NUCLEOTIDE SEQUENCE [LARGE SCALE GENOMIC DNA]</scope>
    <source>
        <strain evidence="2">DSM 19181</strain>
    </source>
</reference>
<keyword evidence="2" id="KW-1185">Reference proteome</keyword>
<organism evidence="1 2">
    <name type="scientific">Alkalibacterium thalassium</name>
    <dbReference type="NCBI Taxonomy" id="426701"/>
    <lineage>
        <taxon>Bacteria</taxon>
        <taxon>Bacillati</taxon>
        <taxon>Bacillota</taxon>
        <taxon>Bacilli</taxon>
        <taxon>Lactobacillales</taxon>
        <taxon>Carnobacteriaceae</taxon>
        <taxon>Alkalibacterium</taxon>
    </lineage>
</organism>
<dbReference type="RefSeq" id="WP_091264417.1">
    <property type="nucleotide sequence ID" value="NZ_FNFK01000002.1"/>
</dbReference>
<evidence type="ECO:0000313" key="2">
    <source>
        <dbReference type="Proteomes" id="UP000199433"/>
    </source>
</evidence>
<name>A0A1G8VV36_9LACT</name>